<dbReference type="STRING" id="1611254.A0A2G5UAD9"/>
<dbReference type="Gene3D" id="2.60.120.260">
    <property type="entry name" value="Galactose-binding domain-like"/>
    <property type="match status" value="1"/>
</dbReference>
<dbReference type="Pfam" id="PF07738">
    <property type="entry name" value="Sad1_UNC"/>
    <property type="match status" value="1"/>
</dbReference>
<feature type="domain" description="SUN" evidence="2">
    <location>
        <begin position="12"/>
        <end position="76"/>
    </location>
</feature>
<evidence type="ECO:0000313" key="3">
    <source>
        <dbReference type="EMBL" id="PIC36236.1"/>
    </source>
</evidence>
<protein>
    <recommendedName>
        <fullName evidence="2">SUN domain-containing protein</fullName>
    </recommendedName>
</protein>
<name>A0A2G5UAD9_9PELO</name>
<dbReference type="EMBL" id="PDUG01000004">
    <property type="protein sequence ID" value="PIC36236.1"/>
    <property type="molecule type" value="Genomic_DNA"/>
</dbReference>
<keyword evidence="1" id="KW-0812">Transmembrane</keyword>
<accession>A0A2G5UAD9</accession>
<proteinExistence type="predicted"/>
<organism evidence="3 4">
    <name type="scientific">Caenorhabditis nigoni</name>
    <dbReference type="NCBI Taxonomy" id="1611254"/>
    <lineage>
        <taxon>Eukaryota</taxon>
        <taxon>Metazoa</taxon>
        <taxon>Ecdysozoa</taxon>
        <taxon>Nematoda</taxon>
        <taxon>Chromadorea</taxon>
        <taxon>Rhabditida</taxon>
        <taxon>Rhabditina</taxon>
        <taxon>Rhabditomorpha</taxon>
        <taxon>Rhabditoidea</taxon>
        <taxon>Rhabditidae</taxon>
        <taxon>Peloderinae</taxon>
        <taxon>Caenorhabditis</taxon>
    </lineage>
</organism>
<gene>
    <name evidence="3" type="primary">Cnig_chr_IV.g15309</name>
    <name evidence="3" type="ORF">B9Z55_015309</name>
</gene>
<keyword evidence="1" id="KW-0472">Membrane</keyword>
<keyword evidence="1" id="KW-1133">Transmembrane helix</keyword>
<evidence type="ECO:0000313" key="4">
    <source>
        <dbReference type="Proteomes" id="UP000230233"/>
    </source>
</evidence>
<evidence type="ECO:0000259" key="2">
    <source>
        <dbReference type="Pfam" id="PF07738"/>
    </source>
</evidence>
<comment type="caution">
    <text evidence="3">The sequence shown here is derived from an EMBL/GenBank/DDBJ whole genome shotgun (WGS) entry which is preliminary data.</text>
</comment>
<reference evidence="4" key="1">
    <citation type="submission" date="2017-10" db="EMBL/GenBank/DDBJ databases">
        <title>Rapid genome shrinkage in a self-fertile nematode reveals novel sperm competition proteins.</title>
        <authorList>
            <person name="Yin D."/>
            <person name="Schwarz E.M."/>
            <person name="Thomas C.G."/>
            <person name="Felde R.L."/>
            <person name="Korf I.F."/>
            <person name="Cutter A.D."/>
            <person name="Schartner C.M."/>
            <person name="Ralston E.J."/>
            <person name="Meyer B.J."/>
            <person name="Haag E.S."/>
        </authorList>
    </citation>
    <scope>NUCLEOTIDE SEQUENCE [LARGE SCALE GENOMIC DNA]</scope>
    <source>
        <strain evidence="4">JU1422</strain>
    </source>
</reference>
<dbReference type="Proteomes" id="UP000230233">
    <property type="component" value="Chromosome IV"/>
</dbReference>
<keyword evidence="4" id="KW-1185">Reference proteome</keyword>
<evidence type="ECO:0000256" key="1">
    <source>
        <dbReference type="SAM" id="Phobius"/>
    </source>
</evidence>
<dbReference type="AlphaFoldDB" id="A0A2G5UAD9"/>
<feature type="transmembrane region" description="Helical" evidence="1">
    <location>
        <begin position="146"/>
        <end position="166"/>
    </location>
</feature>
<sequence length="181" mass="20733">MISIYSQGCLDSHCKEMEPLALNCHYSEYEPNGSEQMCNISSGLNVRRIGKVQFQFRKNYGDPIMTCVNLVRVYGETTEPLKMEKHSNSEKTCADLKWNYHNSYIGYAWADKNCTVLYENECCSECPGCCQECLIVDEQKATFNGILSHAIIISWFLFASCFVYCFRRLVKAKDLSGSFQN</sequence>
<dbReference type="InterPro" id="IPR012919">
    <property type="entry name" value="SUN_dom"/>
</dbReference>